<evidence type="ECO:0000256" key="8">
    <source>
        <dbReference type="ARBA" id="ARBA00038436"/>
    </source>
</evidence>
<protein>
    <recommendedName>
        <fullName evidence="9">TRAP transporter small permease protein</fullName>
    </recommendedName>
</protein>
<evidence type="ECO:0000256" key="5">
    <source>
        <dbReference type="ARBA" id="ARBA00022692"/>
    </source>
</evidence>
<feature type="domain" description="Tripartite ATP-independent periplasmic transporters DctQ component" evidence="10">
    <location>
        <begin position="23"/>
        <end position="153"/>
    </location>
</feature>
<comment type="caution">
    <text evidence="11">The sequence shown here is derived from an EMBL/GenBank/DDBJ whole genome shotgun (WGS) entry which is preliminary data.</text>
</comment>
<comment type="similarity">
    <text evidence="8 9">Belongs to the TRAP transporter small permease family.</text>
</comment>
<evidence type="ECO:0000256" key="3">
    <source>
        <dbReference type="ARBA" id="ARBA00022475"/>
    </source>
</evidence>
<proteinExistence type="inferred from homology"/>
<keyword evidence="5 9" id="KW-0812">Transmembrane</keyword>
<dbReference type="InterPro" id="IPR055348">
    <property type="entry name" value="DctQ"/>
</dbReference>
<name>A0A246RZW6_9GAMM</name>
<dbReference type="EMBL" id="JPUA01000028">
    <property type="protein sequence ID" value="OWV29636.1"/>
    <property type="molecule type" value="Genomic_DNA"/>
</dbReference>
<dbReference type="RefSeq" id="WP_088700085.1">
    <property type="nucleotide sequence ID" value="NZ_JPUA01000028.1"/>
</dbReference>
<comment type="function">
    <text evidence="9">Part of the tripartite ATP-independent periplasmic (TRAP) transport system.</text>
</comment>
<evidence type="ECO:0000313" key="12">
    <source>
        <dbReference type="Proteomes" id="UP000197334"/>
    </source>
</evidence>
<evidence type="ECO:0000256" key="1">
    <source>
        <dbReference type="ARBA" id="ARBA00004429"/>
    </source>
</evidence>
<dbReference type="InterPro" id="IPR007387">
    <property type="entry name" value="TRAP_DctQ"/>
</dbReference>
<dbReference type="Pfam" id="PF04290">
    <property type="entry name" value="DctQ"/>
    <property type="match status" value="1"/>
</dbReference>
<keyword evidence="4 9" id="KW-0997">Cell inner membrane</keyword>
<dbReference type="PANTHER" id="PTHR35011:SF10">
    <property type="entry name" value="TRAP TRANSPORTER SMALL PERMEASE PROTEIN"/>
    <property type="match status" value="1"/>
</dbReference>
<comment type="subcellular location">
    <subcellularLocation>
        <location evidence="1 9">Cell inner membrane</location>
        <topology evidence="1 9">Multi-pass membrane protein</topology>
    </subcellularLocation>
</comment>
<dbReference type="AlphaFoldDB" id="A0A246RZW6"/>
<evidence type="ECO:0000259" key="10">
    <source>
        <dbReference type="Pfam" id="PF04290"/>
    </source>
</evidence>
<feature type="transmembrane region" description="Helical" evidence="9">
    <location>
        <begin position="126"/>
        <end position="149"/>
    </location>
</feature>
<dbReference type="PANTHER" id="PTHR35011">
    <property type="entry name" value="2,3-DIKETO-L-GULONATE TRAP TRANSPORTER SMALL PERMEASE PROTEIN YIAM"/>
    <property type="match status" value="1"/>
</dbReference>
<dbReference type="Proteomes" id="UP000197334">
    <property type="component" value="Unassembled WGS sequence"/>
</dbReference>
<dbReference type="GO" id="GO:0005886">
    <property type="term" value="C:plasma membrane"/>
    <property type="evidence" value="ECO:0007669"/>
    <property type="project" value="UniProtKB-SubCell"/>
</dbReference>
<sequence>MNKFNWVISRLLLYVAGSALLMMVFLVVGNIVMRQVSSSFGGTTELVGWLTAVVVALSLAYSQLTKAHIELDLLVEHLPARLQSVLYVLVSGASFLFFSMVAWKLWEYGFSAMQRGSLSQTLRIAFYPVVYLVALGFSAFCLVLLADFLSGLKKVVTQ</sequence>
<evidence type="ECO:0000256" key="9">
    <source>
        <dbReference type="RuleBase" id="RU369079"/>
    </source>
</evidence>
<dbReference type="GO" id="GO:0015740">
    <property type="term" value="P:C4-dicarboxylate transport"/>
    <property type="evidence" value="ECO:0007669"/>
    <property type="project" value="TreeGrafter"/>
</dbReference>
<reference evidence="11 12" key="1">
    <citation type="submission" date="2014-08" db="EMBL/GenBank/DDBJ databases">
        <title>Draft genome sequence of a novel L-asparaginase producing marine bacterium, Halomonas campaniensis.</title>
        <authorList>
            <person name="Sundarakrishnan B."/>
            <person name="Moushumi Priya A."/>
            <person name="Raman G."/>
            <person name="Sakthivel N."/>
            <person name="Park S."/>
            <person name="Jayachandran S."/>
        </authorList>
    </citation>
    <scope>NUCLEOTIDE SEQUENCE [LARGE SCALE GENOMIC DNA]</scope>
    <source>
        <strain evidence="11 12">SK03</strain>
    </source>
</reference>
<keyword evidence="6 9" id="KW-1133">Transmembrane helix</keyword>
<accession>A0A246RZW6</accession>
<dbReference type="GO" id="GO:0022857">
    <property type="term" value="F:transmembrane transporter activity"/>
    <property type="evidence" value="ECO:0007669"/>
    <property type="project" value="UniProtKB-UniRule"/>
</dbReference>
<keyword evidence="12" id="KW-1185">Reference proteome</keyword>
<evidence type="ECO:0000256" key="7">
    <source>
        <dbReference type="ARBA" id="ARBA00023136"/>
    </source>
</evidence>
<feature type="transmembrane region" description="Helical" evidence="9">
    <location>
        <begin position="85"/>
        <end position="106"/>
    </location>
</feature>
<feature type="transmembrane region" description="Helical" evidence="9">
    <location>
        <begin position="46"/>
        <end position="64"/>
    </location>
</feature>
<keyword evidence="2 9" id="KW-0813">Transport</keyword>
<keyword evidence="7 9" id="KW-0472">Membrane</keyword>
<organism evidence="11 12">
    <name type="scientific">Halomonas campaniensis</name>
    <dbReference type="NCBI Taxonomy" id="213554"/>
    <lineage>
        <taxon>Bacteria</taxon>
        <taxon>Pseudomonadati</taxon>
        <taxon>Pseudomonadota</taxon>
        <taxon>Gammaproteobacteria</taxon>
        <taxon>Oceanospirillales</taxon>
        <taxon>Halomonadaceae</taxon>
        <taxon>Halomonas</taxon>
    </lineage>
</organism>
<feature type="transmembrane region" description="Helical" evidence="9">
    <location>
        <begin position="12"/>
        <end position="34"/>
    </location>
</feature>
<evidence type="ECO:0000256" key="6">
    <source>
        <dbReference type="ARBA" id="ARBA00022989"/>
    </source>
</evidence>
<evidence type="ECO:0000313" key="11">
    <source>
        <dbReference type="EMBL" id="OWV29636.1"/>
    </source>
</evidence>
<evidence type="ECO:0000256" key="2">
    <source>
        <dbReference type="ARBA" id="ARBA00022448"/>
    </source>
</evidence>
<dbReference type="OrthoDB" id="6160477at2"/>
<gene>
    <name evidence="11" type="ORF">JI62_10250</name>
</gene>
<comment type="subunit">
    <text evidence="9">The complex comprises the extracytoplasmic solute receptor protein and the two transmembrane proteins.</text>
</comment>
<keyword evidence="3" id="KW-1003">Cell membrane</keyword>
<evidence type="ECO:0000256" key="4">
    <source>
        <dbReference type="ARBA" id="ARBA00022519"/>
    </source>
</evidence>